<keyword evidence="1" id="KW-1133">Transmembrane helix</keyword>
<keyword evidence="1" id="KW-0812">Transmembrane</keyword>
<feature type="transmembrane region" description="Helical" evidence="1">
    <location>
        <begin position="12"/>
        <end position="31"/>
    </location>
</feature>
<dbReference type="EMBL" id="BAABAU010000001">
    <property type="protein sequence ID" value="GAA4265463.1"/>
    <property type="molecule type" value="Genomic_DNA"/>
</dbReference>
<comment type="caution">
    <text evidence="2">The sequence shown here is derived from an EMBL/GenBank/DDBJ whole genome shotgun (WGS) entry which is preliminary data.</text>
</comment>
<organism evidence="2 3">
    <name type="scientific">Frondihabitans peucedani</name>
    <dbReference type="NCBI Taxonomy" id="598626"/>
    <lineage>
        <taxon>Bacteria</taxon>
        <taxon>Bacillati</taxon>
        <taxon>Actinomycetota</taxon>
        <taxon>Actinomycetes</taxon>
        <taxon>Micrococcales</taxon>
        <taxon>Microbacteriaceae</taxon>
        <taxon>Frondihabitans</taxon>
    </lineage>
</organism>
<dbReference type="RefSeq" id="WP_344793991.1">
    <property type="nucleotide sequence ID" value="NZ_BAABAU010000001.1"/>
</dbReference>
<protein>
    <recommendedName>
        <fullName evidence="4">DUF4244 domain-containing protein</fullName>
    </recommendedName>
</protein>
<dbReference type="Proteomes" id="UP001501594">
    <property type="component" value="Unassembled WGS sequence"/>
</dbReference>
<proteinExistence type="predicted"/>
<evidence type="ECO:0008006" key="4">
    <source>
        <dbReference type="Google" id="ProtNLM"/>
    </source>
</evidence>
<sequence>MLRDDEGAATAEYAIVIMAAVSFAGVLVTILRSGAIQSVLTELVKRALTVG</sequence>
<evidence type="ECO:0000313" key="3">
    <source>
        <dbReference type="Proteomes" id="UP001501594"/>
    </source>
</evidence>
<evidence type="ECO:0000256" key="1">
    <source>
        <dbReference type="SAM" id="Phobius"/>
    </source>
</evidence>
<dbReference type="InterPro" id="IPR025338">
    <property type="entry name" value="DUF4244"/>
</dbReference>
<keyword evidence="3" id="KW-1185">Reference proteome</keyword>
<evidence type="ECO:0000313" key="2">
    <source>
        <dbReference type="EMBL" id="GAA4265463.1"/>
    </source>
</evidence>
<gene>
    <name evidence="2" type="ORF">GCM10022256_10750</name>
</gene>
<keyword evidence="1" id="KW-0472">Membrane</keyword>
<accession>A0ABP8DZP9</accession>
<dbReference type="Pfam" id="PF14029">
    <property type="entry name" value="DUF4244"/>
    <property type="match status" value="1"/>
</dbReference>
<reference evidence="3" key="1">
    <citation type="journal article" date="2019" name="Int. J. Syst. Evol. Microbiol.">
        <title>The Global Catalogue of Microorganisms (GCM) 10K type strain sequencing project: providing services to taxonomists for standard genome sequencing and annotation.</title>
        <authorList>
            <consortium name="The Broad Institute Genomics Platform"/>
            <consortium name="The Broad Institute Genome Sequencing Center for Infectious Disease"/>
            <person name="Wu L."/>
            <person name="Ma J."/>
        </authorList>
    </citation>
    <scope>NUCLEOTIDE SEQUENCE [LARGE SCALE GENOMIC DNA]</scope>
    <source>
        <strain evidence="3">JCM 17442</strain>
    </source>
</reference>
<name>A0ABP8DZP9_9MICO</name>